<organism evidence="2 3">
    <name type="scientific">Paenibacillus mucilaginosus (strain KNP414)</name>
    <dbReference type="NCBI Taxonomy" id="1036673"/>
    <lineage>
        <taxon>Bacteria</taxon>
        <taxon>Bacillati</taxon>
        <taxon>Bacillota</taxon>
        <taxon>Bacilli</taxon>
        <taxon>Bacillales</taxon>
        <taxon>Paenibacillaceae</taxon>
        <taxon>Paenibacillus</taxon>
    </lineage>
</organism>
<accession>F8F4K3</accession>
<sequence length="43" mass="4937">MPLNSVYWNINFLIALTVVFFLYVLIEGVSSAEPEPSEDEELF</sequence>
<evidence type="ECO:0000256" key="1">
    <source>
        <dbReference type="SAM" id="Phobius"/>
    </source>
</evidence>
<name>F8F4K3_PAEMK</name>
<dbReference type="AlphaFoldDB" id="F8F4K3"/>
<dbReference type="KEGG" id="pms:KNP414_00805"/>
<dbReference type="RefSeq" id="WP_013914559.1">
    <property type="nucleotide sequence ID" value="NC_015690.1"/>
</dbReference>
<dbReference type="Proteomes" id="UP000006620">
    <property type="component" value="Chromosome"/>
</dbReference>
<keyword evidence="1" id="KW-0472">Membrane</keyword>
<dbReference type="EMBL" id="CP002869">
    <property type="protein sequence ID" value="AEI39395.1"/>
    <property type="molecule type" value="Genomic_DNA"/>
</dbReference>
<keyword evidence="1" id="KW-1133">Transmembrane helix</keyword>
<feature type="transmembrane region" description="Helical" evidence="1">
    <location>
        <begin position="6"/>
        <end position="26"/>
    </location>
</feature>
<gene>
    <name evidence="2" type="ordered locus">KNP414_00805</name>
</gene>
<dbReference type="PATRIC" id="fig|1036673.3.peg.713"/>
<reference evidence="3" key="1">
    <citation type="submission" date="2011-06" db="EMBL/GenBank/DDBJ databases">
        <title>Complete genome sequence of Paenibacillus mucilaginosus KNP414.</title>
        <authorList>
            <person name="Wang J."/>
            <person name="Hu S."/>
            <person name="Hu X."/>
            <person name="Zhang B."/>
            <person name="Dong D."/>
            <person name="Zhang S."/>
            <person name="Zhao K."/>
            <person name="Wu D."/>
        </authorList>
    </citation>
    <scope>NUCLEOTIDE SEQUENCE [LARGE SCALE GENOMIC DNA]</scope>
    <source>
        <strain evidence="3">KNP414</strain>
    </source>
</reference>
<evidence type="ECO:0000313" key="2">
    <source>
        <dbReference type="EMBL" id="AEI39395.1"/>
    </source>
</evidence>
<reference evidence="2 3" key="2">
    <citation type="journal article" date="2013" name="Genome Announc.">
        <title>Genome Sequence of Growth-Improving Paenibacillus mucilaginosus Strain KNP414.</title>
        <authorList>
            <person name="Lu J.J."/>
            <person name="Wang J.F."/>
            <person name="Hu X.F."/>
        </authorList>
    </citation>
    <scope>NUCLEOTIDE SEQUENCE [LARGE SCALE GENOMIC DNA]</scope>
    <source>
        <strain evidence="2 3">KNP414</strain>
    </source>
</reference>
<protein>
    <submittedName>
        <fullName evidence="2">Uncharacterized protein</fullName>
    </submittedName>
</protein>
<evidence type="ECO:0000313" key="3">
    <source>
        <dbReference type="Proteomes" id="UP000006620"/>
    </source>
</evidence>
<proteinExistence type="predicted"/>
<dbReference type="HOGENOM" id="CLU_3236981_0_0_9"/>
<keyword evidence="1" id="KW-0812">Transmembrane</keyword>